<feature type="compositionally biased region" description="Basic and acidic residues" evidence="1">
    <location>
        <begin position="37"/>
        <end position="49"/>
    </location>
</feature>
<reference evidence="2" key="4">
    <citation type="submission" date="2025-09" db="UniProtKB">
        <authorList>
            <consortium name="Ensembl"/>
        </authorList>
    </citation>
    <scope>IDENTIFICATION</scope>
    <source>
        <strain evidence="2">C57BL/6J</strain>
    </source>
</reference>
<feature type="region of interest" description="Disordered" evidence="1">
    <location>
        <begin position="1"/>
        <end position="49"/>
    </location>
</feature>
<sequence>MSSRERKATDTAGRHSRMDPNLSSDDSQNPGAVAAGKKTEDNNKTKTTS</sequence>
<organism evidence="2 4">
    <name type="scientific">Mus musculus</name>
    <name type="common">Mouse</name>
    <dbReference type="NCBI Taxonomy" id="10090"/>
    <lineage>
        <taxon>Eukaryota</taxon>
        <taxon>Metazoa</taxon>
        <taxon>Chordata</taxon>
        <taxon>Craniata</taxon>
        <taxon>Vertebrata</taxon>
        <taxon>Euteleostomi</taxon>
        <taxon>Mammalia</taxon>
        <taxon>Eutheria</taxon>
        <taxon>Euarchontoglires</taxon>
        <taxon>Glires</taxon>
        <taxon>Rodentia</taxon>
        <taxon>Myomorpha</taxon>
        <taxon>Muroidea</taxon>
        <taxon>Muridae</taxon>
        <taxon>Murinae</taxon>
        <taxon>Mus</taxon>
        <taxon>Mus</taxon>
    </lineage>
</organism>
<evidence type="ECO:0000256" key="1">
    <source>
        <dbReference type="SAM" id="MobiDB-lite"/>
    </source>
</evidence>
<dbReference type="Ensembl" id="ENSMUST00000173742.2">
    <property type="protein sequence ID" value="ENSMUSP00000134475.2"/>
    <property type="gene ID" value="ENSMUSG00000057836.13"/>
</dbReference>
<keyword evidence="4" id="KW-1185">Reference proteome</keyword>
<reference evidence="2 4" key="1">
    <citation type="journal article" date="2009" name="PLoS Biol.">
        <title>Lineage-specific biology revealed by a finished genome assembly of the mouse.</title>
        <authorList>
            <consortium name="Mouse Genome Sequencing Consortium"/>
            <person name="Church D.M."/>
            <person name="Goodstadt L."/>
            <person name="Hillier L.W."/>
            <person name="Zody M.C."/>
            <person name="Goldstein S."/>
            <person name="She X."/>
            <person name="Bult C.J."/>
            <person name="Agarwala R."/>
            <person name="Cherry J.L."/>
            <person name="DiCuccio M."/>
            <person name="Hlavina W."/>
            <person name="Kapustin Y."/>
            <person name="Meric P."/>
            <person name="Maglott D."/>
            <person name="Birtle Z."/>
            <person name="Marques A.C."/>
            <person name="Graves T."/>
            <person name="Zhou S."/>
            <person name="Teague B."/>
            <person name="Potamousis K."/>
            <person name="Churas C."/>
            <person name="Place M."/>
            <person name="Herschleb J."/>
            <person name="Runnheim R."/>
            <person name="Forrest D."/>
            <person name="Amos-Landgraf J."/>
            <person name="Schwartz D.C."/>
            <person name="Cheng Z."/>
            <person name="Lindblad-Toh K."/>
            <person name="Eichler E.E."/>
            <person name="Ponting C.P."/>
        </authorList>
    </citation>
    <scope>NUCLEOTIDE SEQUENCE [LARGE SCALE GENOMIC DNA]</scope>
    <source>
        <strain evidence="2 4">C57BL/6J</strain>
    </source>
</reference>
<accession>G3UZF3</accession>
<evidence type="ECO:0000313" key="3">
    <source>
        <dbReference type="MGI" id="MGI:109506"/>
    </source>
</evidence>
<dbReference type="ExpressionAtlas" id="G3UZF3">
    <property type="expression patterns" value="baseline and differential"/>
</dbReference>
<dbReference type="Proteomes" id="UP000000589">
    <property type="component" value="Chromosome X"/>
</dbReference>
<evidence type="ECO:0000313" key="4">
    <source>
        <dbReference type="Proteomes" id="UP000000589"/>
    </source>
</evidence>
<dbReference type="VEuPathDB" id="HostDB:ENSMUSG00000057836"/>
<protein>
    <submittedName>
        <fullName evidence="2">X-linked lymphocyte-regulated 3A</fullName>
    </submittedName>
</protein>
<name>G3UZF3_MOUSE</name>
<feature type="compositionally biased region" description="Basic and acidic residues" evidence="1">
    <location>
        <begin position="1"/>
        <end position="18"/>
    </location>
</feature>
<feature type="compositionally biased region" description="Polar residues" evidence="1">
    <location>
        <begin position="21"/>
        <end position="30"/>
    </location>
</feature>
<proteinExistence type="predicted"/>
<dbReference type="AGR" id="MGI:109506"/>
<dbReference type="MGI" id="MGI:109506">
    <property type="gene designation" value="Xlr3a"/>
</dbReference>
<gene>
    <name evidence="2 3" type="primary">Xlr3a</name>
</gene>
<dbReference type="AlphaFoldDB" id="G3UZF3"/>
<evidence type="ECO:0000313" key="2">
    <source>
        <dbReference type="Ensembl" id="ENSMUSP00000134475.2"/>
    </source>
</evidence>
<dbReference type="Bgee" id="ENSMUSG00000057836">
    <property type="expression patterns" value="Expressed in yolk sac and 77 other cell types or tissues"/>
</dbReference>
<reference evidence="2 4" key="2">
    <citation type="journal article" date="2011" name="PLoS Biol.">
        <title>Modernizing reference genome assemblies.</title>
        <authorList>
            <person name="Church D.M."/>
            <person name="Schneider V.A."/>
            <person name="Graves T."/>
            <person name="Auger K."/>
            <person name="Cunningham F."/>
            <person name="Bouk N."/>
            <person name="Chen H.C."/>
            <person name="Agarwala R."/>
            <person name="McLaren W.M."/>
            <person name="Ritchie G.R."/>
            <person name="Albracht D."/>
            <person name="Kremitzki M."/>
            <person name="Rock S."/>
            <person name="Kotkiewicz H."/>
            <person name="Kremitzki C."/>
            <person name="Wollam A."/>
            <person name="Trani L."/>
            <person name="Fulton L."/>
            <person name="Fulton R."/>
            <person name="Matthews L."/>
            <person name="Whitehead S."/>
            <person name="Chow W."/>
            <person name="Torrance J."/>
            <person name="Dunn M."/>
            <person name="Harden G."/>
            <person name="Threadgold G."/>
            <person name="Wood J."/>
            <person name="Collins J."/>
            <person name="Heath P."/>
            <person name="Griffiths G."/>
            <person name="Pelan S."/>
            <person name="Grafham D."/>
            <person name="Eichler E.E."/>
            <person name="Weinstock G."/>
            <person name="Mardis E.R."/>
            <person name="Wilson R.K."/>
            <person name="Howe K."/>
            <person name="Flicek P."/>
            <person name="Hubbard T."/>
        </authorList>
    </citation>
    <scope>NUCLEOTIDE SEQUENCE [LARGE SCALE GENOMIC DNA]</scope>
    <source>
        <strain evidence="2 4">C57BL/6J</strain>
    </source>
</reference>
<dbReference type="HOGENOM" id="CLU_3142665_0_0_1"/>
<reference evidence="2" key="3">
    <citation type="submission" date="2025-08" db="UniProtKB">
        <authorList>
            <consortium name="Ensembl"/>
        </authorList>
    </citation>
    <scope>IDENTIFICATION</scope>
    <source>
        <strain evidence="2">C57BL/6J</strain>
    </source>
</reference>
<dbReference type="GeneTree" id="ENSGT00390000000062"/>